<evidence type="ECO:0000256" key="2">
    <source>
        <dbReference type="ARBA" id="ARBA00022729"/>
    </source>
</evidence>
<dbReference type="InterPro" id="IPR023346">
    <property type="entry name" value="Lysozyme-like_dom_sf"/>
</dbReference>
<feature type="transmembrane region" description="Helical" evidence="5">
    <location>
        <begin position="105"/>
        <end position="125"/>
    </location>
</feature>
<feature type="region of interest" description="Disordered" evidence="4">
    <location>
        <begin position="327"/>
        <end position="355"/>
    </location>
</feature>
<accession>A0A1G6Q782</accession>
<dbReference type="Gene3D" id="2.20.230.10">
    <property type="entry name" value="Resuscitation-promoting factor rpfb"/>
    <property type="match status" value="1"/>
</dbReference>
<dbReference type="EMBL" id="FMYH01000004">
    <property type="protein sequence ID" value="SDC88352.1"/>
    <property type="molecule type" value="Genomic_DNA"/>
</dbReference>
<evidence type="ECO:0000256" key="5">
    <source>
        <dbReference type="SAM" id="Phobius"/>
    </source>
</evidence>
<dbReference type="SMART" id="SM01208">
    <property type="entry name" value="G5"/>
    <property type="match status" value="1"/>
</dbReference>
<sequence length="559" mass="57402">MQVRTDGFYRLTLACDGRIRIDVEPLGAAVQSRSHSSVPGWIHVWTLVKNPFSASSARSGARTTKPGETLNLADAASTPAWTLSSDSVEPDAPSHTSGRTRRRTWPIIAGGLALALVAGGSAVYATAHKTITLDVDGNVQTVSTFAGSVEGLLSERGITVGADDVVAPSKNAELSDDADVVVRYAREITLQQDGVATTITTTAVDADELLAAYAGRADEVSLVASRSAGDGRVDLGLRLSLEGPVQLKVDGAVTEVPSGATDVSEVLTDQGVELGELDRVSVQHVPTAEALVAQQQLADREAAQAAAAAPAADAAALEVDPAAFAADAADPAAPAEDPAAAEPSTEATPDVITDPRLDDTELAIVVNRVTVAEQTVDAAIPFETVTEDDSTRYKDLAAKTKVEGVEGQQSTVFSVTTVDGVEESRTLVSDTVALAPVTKVVAQGTKERPKVVTPKAAAPAATATTTEGAAAAAPAPVVATGDVWGKLAQCESGGNASIISSNGLYHGLYQFTVGTWQSLGGTGLPSQASAAEQTRLAQALQARSGWGQWPACSSKLGLR</sequence>
<dbReference type="InterPro" id="IPR010618">
    <property type="entry name" value="RPF"/>
</dbReference>
<dbReference type="AlphaFoldDB" id="A0A1G6Q782"/>
<keyword evidence="8" id="KW-1185">Reference proteome</keyword>
<reference evidence="7 8" key="1">
    <citation type="submission" date="2016-09" db="EMBL/GenBank/DDBJ databases">
        <authorList>
            <person name="Capua I."/>
            <person name="De Benedictis P."/>
            <person name="Joannis T."/>
            <person name="Lombin L.H."/>
            <person name="Cattoli G."/>
        </authorList>
    </citation>
    <scope>NUCLEOTIDE SEQUENCE [LARGE SCALE GENOMIC DNA]</scope>
    <source>
        <strain evidence="7 8">ISLP-3</strain>
    </source>
</reference>
<dbReference type="CDD" id="cd13925">
    <property type="entry name" value="RPF"/>
    <property type="match status" value="1"/>
</dbReference>
<dbReference type="Pfam" id="PF06737">
    <property type="entry name" value="Transglycosylas"/>
    <property type="match status" value="1"/>
</dbReference>
<evidence type="ECO:0000256" key="1">
    <source>
        <dbReference type="ARBA" id="ARBA00010830"/>
    </source>
</evidence>
<keyword evidence="3" id="KW-0378">Hydrolase</keyword>
<dbReference type="Pfam" id="PF03990">
    <property type="entry name" value="DUF348"/>
    <property type="match status" value="3"/>
</dbReference>
<dbReference type="STRING" id="1814289.SAMN05216410_2464"/>
<dbReference type="PROSITE" id="PS51109">
    <property type="entry name" value="G5"/>
    <property type="match status" value="1"/>
</dbReference>
<evidence type="ECO:0000259" key="6">
    <source>
        <dbReference type="PROSITE" id="PS51109"/>
    </source>
</evidence>
<feature type="region of interest" description="Disordered" evidence="4">
    <location>
        <begin position="81"/>
        <end position="101"/>
    </location>
</feature>
<name>A0A1G6Q782_9MICO</name>
<keyword evidence="5" id="KW-0472">Membrane</keyword>
<keyword evidence="5" id="KW-0812">Transmembrane</keyword>
<gene>
    <name evidence="7" type="ORF">SAMN05216410_2464</name>
</gene>
<evidence type="ECO:0000256" key="4">
    <source>
        <dbReference type="SAM" id="MobiDB-lite"/>
    </source>
</evidence>
<evidence type="ECO:0000313" key="8">
    <source>
        <dbReference type="Proteomes" id="UP000199039"/>
    </source>
</evidence>
<keyword evidence="5" id="KW-1133">Transmembrane helix</keyword>
<keyword evidence="2" id="KW-0732">Signal</keyword>
<feature type="domain" description="G5" evidence="6">
    <location>
        <begin position="366"/>
        <end position="447"/>
    </location>
</feature>
<evidence type="ECO:0000313" key="7">
    <source>
        <dbReference type="EMBL" id="SDC88352.1"/>
    </source>
</evidence>
<feature type="compositionally biased region" description="Low complexity" evidence="4">
    <location>
        <begin position="327"/>
        <end position="347"/>
    </location>
</feature>
<dbReference type="InterPro" id="IPR007137">
    <property type="entry name" value="DUF348"/>
</dbReference>
<protein>
    <submittedName>
        <fullName evidence="7">Uncharacterized conserved protein YabE, contains G5 and tandem DUF348 domains</fullName>
    </submittedName>
</protein>
<dbReference type="Gene3D" id="1.10.530.10">
    <property type="match status" value="1"/>
</dbReference>
<dbReference type="Proteomes" id="UP000199039">
    <property type="component" value="Unassembled WGS sequence"/>
</dbReference>
<organism evidence="7 8">
    <name type="scientific">Sanguibacter gelidistatuariae</name>
    <dbReference type="NCBI Taxonomy" id="1814289"/>
    <lineage>
        <taxon>Bacteria</taxon>
        <taxon>Bacillati</taxon>
        <taxon>Actinomycetota</taxon>
        <taxon>Actinomycetes</taxon>
        <taxon>Micrococcales</taxon>
        <taxon>Sanguibacteraceae</taxon>
        <taxon>Sanguibacter</taxon>
    </lineage>
</organism>
<dbReference type="OrthoDB" id="1404170at2"/>
<dbReference type="GO" id="GO:0016787">
    <property type="term" value="F:hydrolase activity"/>
    <property type="evidence" value="ECO:0007669"/>
    <property type="project" value="UniProtKB-KW"/>
</dbReference>
<proteinExistence type="inferred from homology"/>
<dbReference type="InterPro" id="IPR011098">
    <property type="entry name" value="G5_dom"/>
</dbReference>
<evidence type="ECO:0000256" key="3">
    <source>
        <dbReference type="ARBA" id="ARBA00022801"/>
    </source>
</evidence>
<dbReference type="SUPFAM" id="SSF53955">
    <property type="entry name" value="Lysozyme-like"/>
    <property type="match status" value="1"/>
</dbReference>
<dbReference type="Pfam" id="PF07501">
    <property type="entry name" value="G5"/>
    <property type="match status" value="1"/>
</dbReference>
<comment type="similarity">
    <text evidence="1">Belongs to the transglycosylase family. Rpf subfamily.</text>
</comment>